<keyword evidence="8 10" id="KW-0472">Membrane</keyword>
<dbReference type="GO" id="GO:0015920">
    <property type="term" value="P:lipopolysaccharide transport"/>
    <property type="evidence" value="ECO:0007669"/>
    <property type="project" value="TreeGrafter"/>
</dbReference>
<evidence type="ECO:0000259" key="11">
    <source>
        <dbReference type="PROSITE" id="PS51012"/>
    </source>
</evidence>
<evidence type="ECO:0000313" key="12">
    <source>
        <dbReference type="EMBL" id="TDT33367.1"/>
    </source>
</evidence>
<dbReference type="GO" id="GO:0046677">
    <property type="term" value="P:response to antibiotic"/>
    <property type="evidence" value="ECO:0007669"/>
    <property type="project" value="UniProtKB-KW"/>
</dbReference>
<comment type="caution">
    <text evidence="12">The sequence shown here is derived from an EMBL/GenBank/DDBJ whole genome shotgun (WGS) entry which is preliminary data.</text>
</comment>
<feature type="transmembrane region" description="Helical" evidence="10">
    <location>
        <begin position="155"/>
        <end position="177"/>
    </location>
</feature>
<comment type="subcellular location">
    <subcellularLocation>
        <location evidence="1">Cell inner membrane</location>
        <topology evidence="1">Multi-pass membrane protein</topology>
    </subcellularLocation>
    <subcellularLocation>
        <location evidence="10">Cell membrane</location>
        <topology evidence="10">Multi-pass membrane protein</topology>
    </subcellularLocation>
</comment>
<feature type="transmembrane region" description="Helical" evidence="10">
    <location>
        <begin position="119"/>
        <end position="149"/>
    </location>
</feature>
<gene>
    <name evidence="12" type="ORF">CLV29_0978</name>
</gene>
<keyword evidence="7 10" id="KW-1133">Transmembrane helix</keyword>
<feature type="transmembrane region" description="Helical" evidence="10">
    <location>
        <begin position="189"/>
        <end position="210"/>
    </location>
</feature>
<keyword evidence="3 10" id="KW-0813">Transport</keyword>
<dbReference type="Pfam" id="PF01061">
    <property type="entry name" value="ABC2_membrane"/>
    <property type="match status" value="1"/>
</dbReference>
<dbReference type="Proteomes" id="UP000295371">
    <property type="component" value="Unassembled WGS sequence"/>
</dbReference>
<protein>
    <recommendedName>
        <fullName evidence="10">Transport permease protein</fullName>
    </recommendedName>
</protein>
<evidence type="ECO:0000256" key="1">
    <source>
        <dbReference type="ARBA" id="ARBA00004429"/>
    </source>
</evidence>
<evidence type="ECO:0000256" key="2">
    <source>
        <dbReference type="ARBA" id="ARBA00007783"/>
    </source>
</evidence>
<organism evidence="12 13">
    <name type="scientific">Naumannella halotolerans</name>
    <dbReference type="NCBI Taxonomy" id="993414"/>
    <lineage>
        <taxon>Bacteria</taxon>
        <taxon>Bacillati</taxon>
        <taxon>Actinomycetota</taxon>
        <taxon>Actinomycetes</taxon>
        <taxon>Propionibacteriales</taxon>
        <taxon>Propionibacteriaceae</taxon>
        <taxon>Naumannella</taxon>
    </lineage>
</organism>
<keyword evidence="5" id="KW-0997">Cell inner membrane</keyword>
<dbReference type="GO" id="GO:0140359">
    <property type="term" value="F:ABC-type transporter activity"/>
    <property type="evidence" value="ECO:0007669"/>
    <property type="project" value="InterPro"/>
</dbReference>
<evidence type="ECO:0000256" key="6">
    <source>
        <dbReference type="ARBA" id="ARBA00022692"/>
    </source>
</evidence>
<dbReference type="RefSeq" id="WP_208292755.1">
    <property type="nucleotide sequence ID" value="NZ_SOAW01000001.1"/>
</dbReference>
<dbReference type="PROSITE" id="PS51012">
    <property type="entry name" value="ABC_TM2"/>
    <property type="match status" value="1"/>
</dbReference>
<evidence type="ECO:0000313" key="13">
    <source>
        <dbReference type="Proteomes" id="UP000295371"/>
    </source>
</evidence>
<dbReference type="PIRSF" id="PIRSF006648">
    <property type="entry name" value="DrrB"/>
    <property type="match status" value="1"/>
</dbReference>
<dbReference type="AlphaFoldDB" id="A0A4R7J9T9"/>
<reference evidence="12 13" key="1">
    <citation type="submission" date="2019-03" db="EMBL/GenBank/DDBJ databases">
        <title>Genomic Encyclopedia of Archaeal and Bacterial Type Strains, Phase II (KMG-II): from individual species to whole genera.</title>
        <authorList>
            <person name="Goeker M."/>
        </authorList>
    </citation>
    <scope>NUCLEOTIDE SEQUENCE [LARGE SCALE GENOMIC DNA]</scope>
    <source>
        <strain evidence="12 13">DSM 24323</strain>
    </source>
</reference>
<keyword evidence="4 10" id="KW-1003">Cell membrane</keyword>
<feature type="transmembrane region" description="Helical" evidence="10">
    <location>
        <begin position="44"/>
        <end position="66"/>
    </location>
</feature>
<dbReference type="GO" id="GO:0043190">
    <property type="term" value="C:ATP-binding cassette (ABC) transporter complex"/>
    <property type="evidence" value="ECO:0007669"/>
    <property type="project" value="InterPro"/>
</dbReference>
<evidence type="ECO:0000256" key="3">
    <source>
        <dbReference type="ARBA" id="ARBA00022448"/>
    </source>
</evidence>
<accession>A0A4R7J9T9</accession>
<feature type="domain" description="ABC transmembrane type-2" evidence="11">
    <location>
        <begin position="45"/>
        <end position="278"/>
    </location>
</feature>
<evidence type="ECO:0000256" key="7">
    <source>
        <dbReference type="ARBA" id="ARBA00022989"/>
    </source>
</evidence>
<keyword evidence="13" id="KW-1185">Reference proteome</keyword>
<keyword evidence="9" id="KW-0046">Antibiotic resistance</keyword>
<dbReference type="PANTHER" id="PTHR30413">
    <property type="entry name" value="INNER MEMBRANE TRANSPORT PERMEASE"/>
    <property type="match status" value="1"/>
</dbReference>
<evidence type="ECO:0000256" key="4">
    <source>
        <dbReference type="ARBA" id="ARBA00022475"/>
    </source>
</evidence>
<proteinExistence type="inferred from homology"/>
<evidence type="ECO:0000256" key="8">
    <source>
        <dbReference type="ARBA" id="ARBA00023136"/>
    </source>
</evidence>
<evidence type="ECO:0000256" key="9">
    <source>
        <dbReference type="ARBA" id="ARBA00023251"/>
    </source>
</evidence>
<dbReference type="InterPro" id="IPR047817">
    <property type="entry name" value="ABC2_TM_bact-type"/>
</dbReference>
<dbReference type="InterPro" id="IPR013525">
    <property type="entry name" value="ABC2_TM"/>
</dbReference>
<dbReference type="InterPro" id="IPR000412">
    <property type="entry name" value="ABC_2_transport"/>
</dbReference>
<dbReference type="EMBL" id="SOAW01000001">
    <property type="protein sequence ID" value="TDT33367.1"/>
    <property type="molecule type" value="Genomic_DNA"/>
</dbReference>
<name>A0A4R7J9T9_9ACTN</name>
<evidence type="ECO:0000256" key="10">
    <source>
        <dbReference type="RuleBase" id="RU361157"/>
    </source>
</evidence>
<keyword evidence="6 10" id="KW-0812">Transmembrane</keyword>
<sequence>MTTPDLSEFHLPGRGRGLLDVFHWRYLLRLLVRKGTQTRYRNSILGWVWSYVKPAAQFAVFYIVMGQFLNLSRTIDNFAVYLFSGIVVINFFTEAFGNATNSIVDNGALVKKIYLPRELFPIAAVLVALTHFLPQFVILMVVCVLMGWIPTLGNLVAIVLALVIVGILALGMGLFFGALNVAYRDASNFVEIILMFATWSAPVLYSWTLVQETVPSWMFTIYQLNPLTMAVELFHKGTWFLTSDRSLPLIPDLWLHSLISLGVALVCLLVGQWVFRRCERQFAQEL</sequence>
<feature type="transmembrane region" description="Helical" evidence="10">
    <location>
        <begin position="253"/>
        <end position="275"/>
    </location>
</feature>
<dbReference type="PANTHER" id="PTHR30413:SF8">
    <property type="entry name" value="TRANSPORT PERMEASE PROTEIN"/>
    <property type="match status" value="1"/>
</dbReference>
<feature type="transmembrane region" description="Helical" evidence="10">
    <location>
        <begin position="78"/>
        <end position="99"/>
    </location>
</feature>
<comment type="similarity">
    <text evidence="2 10">Belongs to the ABC-2 integral membrane protein family.</text>
</comment>
<evidence type="ECO:0000256" key="5">
    <source>
        <dbReference type="ARBA" id="ARBA00022519"/>
    </source>
</evidence>